<dbReference type="PIRSF" id="PIRSF004491">
    <property type="entry name" value="FAD_Synth"/>
    <property type="match status" value="1"/>
</dbReference>
<evidence type="ECO:0000256" key="8">
    <source>
        <dbReference type="ARBA" id="ARBA00022741"/>
    </source>
</evidence>
<dbReference type="NCBIfam" id="TIGR00083">
    <property type="entry name" value="ribF"/>
    <property type="match status" value="1"/>
</dbReference>
<comment type="catalytic activity">
    <reaction evidence="14 15">
        <text>FMN + ATP + H(+) = FAD + diphosphate</text>
        <dbReference type="Rhea" id="RHEA:17237"/>
        <dbReference type="ChEBI" id="CHEBI:15378"/>
        <dbReference type="ChEBI" id="CHEBI:30616"/>
        <dbReference type="ChEBI" id="CHEBI:33019"/>
        <dbReference type="ChEBI" id="CHEBI:57692"/>
        <dbReference type="ChEBI" id="CHEBI:58210"/>
        <dbReference type="EC" id="2.7.7.2"/>
    </reaction>
</comment>
<evidence type="ECO:0000256" key="5">
    <source>
        <dbReference type="ARBA" id="ARBA00022643"/>
    </source>
</evidence>
<dbReference type="Pfam" id="PF06574">
    <property type="entry name" value="FAD_syn"/>
    <property type="match status" value="1"/>
</dbReference>
<comment type="catalytic activity">
    <reaction evidence="13 15">
        <text>riboflavin + ATP = FMN + ADP + H(+)</text>
        <dbReference type="Rhea" id="RHEA:14357"/>
        <dbReference type="ChEBI" id="CHEBI:15378"/>
        <dbReference type="ChEBI" id="CHEBI:30616"/>
        <dbReference type="ChEBI" id="CHEBI:57986"/>
        <dbReference type="ChEBI" id="CHEBI:58210"/>
        <dbReference type="ChEBI" id="CHEBI:456216"/>
        <dbReference type="EC" id="2.7.1.26"/>
    </reaction>
</comment>
<keyword evidence="11 15" id="KW-0067">ATP-binding</keyword>
<comment type="caution">
    <text evidence="17">The sequence shown here is derived from an EMBL/GenBank/DDBJ whole genome shotgun (WGS) entry which is preliminary data.</text>
</comment>
<keyword evidence="10 15" id="KW-0274">FAD</keyword>
<dbReference type="Proteomes" id="UP000244906">
    <property type="component" value="Unassembled WGS sequence"/>
</dbReference>
<dbReference type="GO" id="GO:0006747">
    <property type="term" value="P:FAD biosynthetic process"/>
    <property type="evidence" value="ECO:0007669"/>
    <property type="project" value="UniProtKB-UniRule"/>
</dbReference>
<dbReference type="PANTHER" id="PTHR22749:SF6">
    <property type="entry name" value="RIBOFLAVIN KINASE"/>
    <property type="match status" value="1"/>
</dbReference>
<dbReference type="GO" id="GO:0005524">
    <property type="term" value="F:ATP binding"/>
    <property type="evidence" value="ECO:0007669"/>
    <property type="project" value="UniProtKB-UniRule"/>
</dbReference>
<reference evidence="17 18" key="1">
    <citation type="submission" date="2018-04" db="EMBL/GenBank/DDBJ databases">
        <title>Thalassorhabdus spongiae gen. nov., sp. nov., isolated from a marine sponge in South-West Iceland.</title>
        <authorList>
            <person name="Knobloch S."/>
            <person name="Daussin A."/>
            <person name="Johannsson R."/>
            <person name="Marteinsson V.T."/>
        </authorList>
    </citation>
    <scope>NUCLEOTIDE SEQUENCE [LARGE SCALE GENOMIC DNA]</scope>
    <source>
        <strain evidence="17 18">Hp12</strain>
    </source>
</reference>
<gene>
    <name evidence="17" type="ORF">DC094_07555</name>
</gene>
<evidence type="ECO:0000256" key="12">
    <source>
        <dbReference type="ARBA" id="ARBA00023268"/>
    </source>
</evidence>
<organism evidence="17 18">
    <name type="scientific">Pelagibaculum spongiae</name>
    <dbReference type="NCBI Taxonomy" id="2080658"/>
    <lineage>
        <taxon>Bacteria</taxon>
        <taxon>Pseudomonadati</taxon>
        <taxon>Pseudomonadota</taxon>
        <taxon>Gammaproteobacteria</taxon>
        <taxon>Oceanospirillales</taxon>
        <taxon>Pelagibaculum</taxon>
    </lineage>
</organism>
<evidence type="ECO:0000256" key="2">
    <source>
        <dbReference type="ARBA" id="ARBA00004726"/>
    </source>
</evidence>
<protein>
    <recommendedName>
        <fullName evidence="15">Riboflavin biosynthesis protein</fullName>
    </recommendedName>
    <domain>
        <recommendedName>
            <fullName evidence="15">Riboflavin kinase</fullName>
            <ecNumber evidence="15">2.7.1.26</ecNumber>
        </recommendedName>
        <alternativeName>
            <fullName evidence="15">Flavokinase</fullName>
        </alternativeName>
    </domain>
    <domain>
        <recommendedName>
            <fullName evidence="15">FMN adenylyltransferase</fullName>
            <ecNumber evidence="15">2.7.7.2</ecNumber>
        </recommendedName>
        <alternativeName>
            <fullName evidence="15">FAD pyrophosphorylase</fullName>
        </alternativeName>
        <alternativeName>
            <fullName evidence="15">FAD synthase</fullName>
        </alternativeName>
    </domain>
</protein>
<evidence type="ECO:0000256" key="9">
    <source>
        <dbReference type="ARBA" id="ARBA00022777"/>
    </source>
</evidence>
<evidence type="ECO:0000256" key="15">
    <source>
        <dbReference type="PIRNR" id="PIRNR004491"/>
    </source>
</evidence>
<comment type="function">
    <text evidence="1">Catalyzes the phosphorylation of riboflavin to FMN followed by the adenylation of FMN to FAD.</text>
</comment>
<evidence type="ECO:0000259" key="16">
    <source>
        <dbReference type="SMART" id="SM00904"/>
    </source>
</evidence>
<evidence type="ECO:0000256" key="3">
    <source>
        <dbReference type="ARBA" id="ARBA00005201"/>
    </source>
</evidence>
<feature type="domain" description="Riboflavin kinase" evidence="16">
    <location>
        <begin position="183"/>
        <end position="306"/>
    </location>
</feature>
<evidence type="ECO:0000313" key="17">
    <source>
        <dbReference type="EMBL" id="PVZ70436.1"/>
    </source>
</evidence>
<dbReference type="GO" id="GO:0009398">
    <property type="term" value="P:FMN biosynthetic process"/>
    <property type="evidence" value="ECO:0007669"/>
    <property type="project" value="UniProtKB-UniRule"/>
</dbReference>
<keyword evidence="7 15" id="KW-0548">Nucleotidyltransferase</keyword>
<dbReference type="AlphaFoldDB" id="A0A2V1H476"/>
<dbReference type="UniPathway" id="UPA00277">
    <property type="reaction ID" value="UER00407"/>
</dbReference>
<keyword evidence="12" id="KW-0511">Multifunctional enzyme</keyword>
<keyword evidence="6 15" id="KW-0808">Transferase</keyword>
<keyword evidence="9 15" id="KW-0418">Kinase</keyword>
<keyword evidence="4 15" id="KW-0285">Flavoprotein</keyword>
<comment type="pathway">
    <text evidence="2 15">Cofactor biosynthesis; FAD biosynthesis; FAD from FMN: step 1/1.</text>
</comment>
<dbReference type="OrthoDB" id="9803667at2"/>
<comment type="pathway">
    <text evidence="3 15">Cofactor biosynthesis; FMN biosynthesis; FMN from riboflavin (ATP route): step 1/1.</text>
</comment>
<evidence type="ECO:0000256" key="6">
    <source>
        <dbReference type="ARBA" id="ARBA00022679"/>
    </source>
</evidence>
<dbReference type="InterPro" id="IPR015864">
    <property type="entry name" value="FAD_synthase"/>
</dbReference>
<sequence>MELIRGLHNLKPRHHGCVATIGNFDGVHLGHQAVLSKLMRQAEKMGLPSTVILFEPQPREYFSPQGAPARLASLREKYLAMAELGVERLLCLPFNRKLSDLLATDFVRQVLIDGLGVKFLVVGDDFRFGHNREGNFNLLRQTGRDHGFQVIDTQTYAMNDCRVSSTRIRTMLKQSDLSAVEDLLGRKYRISSRVAYGDQLGRQLGFPTANLIPGKRKLGVQGVYVVRFFAKGQSWYGMANAGFRPTVDGREQRLETHLFDYDGDLYGCYASVEFIHRLRPEQRFSGPEELKQQLAIDKLQALDFLAEYTANSH</sequence>
<dbReference type="GO" id="GO:0003919">
    <property type="term" value="F:FMN adenylyltransferase activity"/>
    <property type="evidence" value="ECO:0007669"/>
    <property type="project" value="UniProtKB-UniRule"/>
</dbReference>
<evidence type="ECO:0000256" key="7">
    <source>
        <dbReference type="ARBA" id="ARBA00022695"/>
    </source>
</evidence>
<keyword evidence="5 15" id="KW-0288">FMN</keyword>
<keyword evidence="18" id="KW-1185">Reference proteome</keyword>
<dbReference type="PANTHER" id="PTHR22749">
    <property type="entry name" value="RIBOFLAVIN KINASE/FMN ADENYLYLTRANSFERASE"/>
    <property type="match status" value="1"/>
</dbReference>
<dbReference type="UniPathway" id="UPA00276">
    <property type="reaction ID" value="UER00406"/>
</dbReference>
<evidence type="ECO:0000256" key="14">
    <source>
        <dbReference type="ARBA" id="ARBA00049494"/>
    </source>
</evidence>
<dbReference type="SUPFAM" id="SSF82114">
    <property type="entry name" value="Riboflavin kinase-like"/>
    <property type="match status" value="1"/>
</dbReference>
<dbReference type="Gene3D" id="3.40.50.620">
    <property type="entry name" value="HUPs"/>
    <property type="match status" value="1"/>
</dbReference>
<dbReference type="InterPro" id="IPR023465">
    <property type="entry name" value="Riboflavin_kinase_dom_sf"/>
</dbReference>
<dbReference type="InterPro" id="IPR002606">
    <property type="entry name" value="Riboflavin_kinase_bac"/>
</dbReference>
<keyword evidence="8 15" id="KW-0547">Nucleotide-binding</keyword>
<proteinExistence type="inferred from homology"/>
<dbReference type="FunFam" id="3.40.50.620:FF:000021">
    <property type="entry name" value="Riboflavin biosynthesis protein"/>
    <property type="match status" value="1"/>
</dbReference>
<accession>A0A2V1H476</accession>
<dbReference type="InterPro" id="IPR023468">
    <property type="entry name" value="Riboflavin_kinase"/>
</dbReference>
<dbReference type="RefSeq" id="WP_116686507.1">
    <property type="nucleotide sequence ID" value="NZ_CAWNYD010000002.1"/>
</dbReference>
<evidence type="ECO:0000313" key="18">
    <source>
        <dbReference type="Proteomes" id="UP000244906"/>
    </source>
</evidence>
<dbReference type="CDD" id="cd02064">
    <property type="entry name" value="FAD_synthetase_N"/>
    <property type="match status" value="1"/>
</dbReference>
<dbReference type="NCBIfam" id="NF004163">
    <property type="entry name" value="PRK05627.1-6"/>
    <property type="match status" value="1"/>
</dbReference>
<evidence type="ECO:0000256" key="10">
    <source>
        <dbReference type="ARBA" id="ARBA00022827"/>
    </source>
</evidence>
<evidence type="ECO:0000256" key="11">
    <source>
        <dbReference type="ARBA" id="ARBA00022840"/>
    </source>
</evidence>
<evidence type="ECO:0000256" key="13">
    <source>
        <dbReference type="ARBA" id="ARBA00047880"/>
    </source>
</evidence>
<dbReference type="Pfam" id="PF01687">
    <property type="entry name" value="Flavokinase"/>
    <property type="match status" value="1"/>
</dbReference>
<evidence type="ECO:0000256" key="4">
    <source>
        <dbReference type="ARBA" id="ARBA00022630"/>
    </source>
</evidence>
<dbReference type="SMART" id="SM00904">
    <property type="entry name" value="Flavokinase"/>
    <property type="match status" value="1"/>
</dbReference>
<dbReference type="NCBIfam" id="NF004160">
    <property type="entry name" value="PRK05627.1-3"/>
    <property type="match status" value="1"/>
</dbReference>
<dbReference type="InterPro" id="IPR014729">
    <property type="entry name" value="Rossmann-like_a/b/a_fold"/>
</dbReference>
<dbReference type="EMBL" id="QDDL01000002">
    <property type="protein sequence ID" value="PVZ70436.1"/>
    <property type="molecule type" value="Genomic_DNA"/>
</dbReference>
<evidence type="ECO:0000256" key="1">
    <source>
        <dbReference type="ARBA" id="ARBA00002121"/>
    </source>
</evidence>
<dbReference type="EC" id="2.7.1.26" evidence="15"/>
<dbReference type="GO" id="GO:0009231">
    <property type="term" value="P:riboflavin biosynthetic process"/>
    <property type="evidence" value="ECO:0007669"/>
    <property type="project" value="InterPro"/>
</dbReference>
<dbReference type="InterPro" id="IPR015865">
    <property type="entry name" value="Riboflavin_kinase_bac/euk"/>
</dbReference>
<dbReference type="GO" id="GO:0008531">
    <property type="term" value="F:riboflavin kinase activity"/>
    <property type="evidence" value="ECO:0007669"/>
    <property type="project" value="UniProtKB-UniRule"/>
</dbReference>
<dbReference type="NCBIfam" id="NF004159">
    <property type="entry name" value="PRK05627.1-2"/>
    <property type="match status" value="1"/>
</dbReference>
<dbReference type="Gene3D" id="2.40.30.30">
    <property type="entry name" value="Riboflavin kinase-like"/>
    <property type="match status" value="1"/>
</dbReference>
<dbReference type="SUPFAM" id="SSF52374">
    <property type="entry name" value="Nucleotidylyl transferase"/>
    <property type="match status" value="1"/>
</dbReference>
<comment type="similarity">
    <text evidence="15">Belongs to the ribF family.</text>
</comment>
<dbReference type="EC" id="2.7.7.2" evidence="15"/>
<name>A0A2V1H476_9GAMM</name>